<evidence type="ECO:0000256" key="3">
    <source>
        <dbReference type="ARBA" id="ARBA00022692"/>
    </source>
</evidence>
<dbReference type="PANTHER" id="PTHR10057:SF0">
    <property type="entry name" value="TRANSLOCATOR PROTEIN"/>
    <property type="match status" value="1"/>
</dbReference>
<sequence length="157" mass="18506">MMNILKDFRFWVCTIGVTLLGLLSGLFTTNAQSYYQQLELPSFAPPGWLFGPVWTVLYILMGITFYLIWTHPVKEERRTMIPLFVVQFILNFLWSPLFFAVQNNLLSVIDITALWILLIIQQLFYLRHRPVAMWLMGPYFLWVTFAMCLNYGILILN</sequence>
<dbReference type="Gene3D" id="1.20.1260.100">
    <property type="entry name" value="TspO/MBR protein"/>
    <property type="match status" value="1"/>
</dbReference>
<dbReference type="PANTHER" id="PTHR10057">
    <property type="entry name" value="PERIPHERAL-TYPE BENZODIAZEPINE RECEPTOR"/>
    <property type="match status" value="1"/>
</dbReference>
<dbReference type="EMBL" id="JAFREL020000003">
    <property type="protein sequence ID" value="MEO1771982.1"/>
    <property type="molecule type" value="Genomic_DNA"/>
</dbReference>
<comment type="subcellular location">
    <subcellularLocation>
        <location evidence="1">Membrane</location>
        <topology evidence="1">Multi-pass membrane protein</topology>
    </subcellularLocation>
</comment>
<evidence type="ECO:0000313" key="8">
    <source>
        <dbReference type="Proteomes" id="UP000664357"/>
    </source>
</evidence>
<evidence type="ECO:0000256" key="2">
    <source>
        <dbReference type="ARBA" id="ARBA00007524"/>
    </source>
</evidence>
<keyword evidence="3 6" id="KW-0812">Transmembrane</keyword>
<feature type="transmembrane region" description="Helical" evidence="6">
    <location>
        <begin position="138"/>
        <end position="156"/>
    </location>
</feature>
<name>A0ABV0EXI8_9ENTE</name>
<evidence type="ECO:0000256" key="4">
    <source>
        <dbReference type="ARBA" id="ARBA00022989"/>
    </source>
</evidence>
<dbReference type="PIRSF" id="PIRSF005859">
    <property type="entry name" value="PBR"/>
    <property type="match status" value="1"/>
</dbReference>
<evidence type="ECO:0000313" key="7">
    <source>
        <dbReference type="EMBL" id="MEO1771982.1"/>
    </source>
</evidence>
<reference evidence="7 8" key="1">
    <citation type="submission" date="2024-02" db="EMBL/GenBank/DDBJ databases">
        <title>The Genome Sequence of Enterococcus sp. DIV0159.</title>
        <authorList>
            <person name="Earl A."/>
            <person name="Manson A."/>
            <person name="Gilmore M."/>
            <person name="Sanders J."/>
            <person name="Shea T."/>
            <person name="Howe W."/>
            <person name="Livny J."/>
            <person name="Cuomo C."/>
            <person name="Neafsey D."/>
            <person name="Birren B."/>
        </authorList>
    </citation>
    <scope>NUCLEOTIDE SEQUENCE [LARGE SCALE GENOMIC DNA]</scope>
    <source>
        <strain evidence="7 8">665A</strain>
    </source>
</reference>
<keyword evidence="4 6" id="KW-1133">Transmembrane helix</keyword>
<feature type="transmembrane region" description="Helical" evidence="6">
    <location>
        <begin position="105"/>
        <end position="126"/>
    </location>
</feature>
<evidence type="ECO:0000256" key="6">
    <source>
        <dbReference type="SAM" id="Phobius"/>
    </source>
</evidence>
<feature type="transmembrane region" description="Helical" evidence="6">
    <location>
        <begin position="47"/>
        <end position="69"/>
    </location>
</feature>
<feature type="transmembrane region" description="Helical" evidence="6">
    <location>
        <begin position="81"/>
        <end position="99"/>
    </location>
</feature>
<keyword evidence="8" id="KW-1185">Reference proteome</keyword>
<comment type="caution">
    <text evidence="7">The sequence shown here is derived from an EMBL/GenBank/DDBJ whole genome shotgun (WGS) entry which is preliminary data.</text>
</comment>
<keyword evidence="5 6" id="KW-0472">Membrane</keyword>
<accession>A0ABV0EXI8</accession>
<dbReference type="InterPro" id="IPR038330">
    <property type="entry name" value="TspO/MBR-related_sf"/>
</dbReference>
<evidence type="ECO:0000256" key="5">
    <source>
        <dbReference type="ARBA" id="ARBA00023136"/>
    </source>
</evidence>
<comment type="similarity">
    <text evidence="2">Belongs to the TspO/BZRP family.</text>
</comment>
<gene>
    <name evidence="7" type="ORF">JZO67_003964</name>
</gene>
<protein>
    <submittedName>
        <fullName evidence="7">Translocator protein</fullName>
    </submittedName>
</protein>
<dbReference type="Pfam" id="PF03073">
    <property type="entry name" value="TspO_MBR"/>
    <property type="match status" value="1"/>
</dbReference>
<organism evidence="7 8">
    <name type="scientific">Candidatus Enterococcus ferrettii</name>
    <dbReference type="NCBI Taxonomy" id="2815324"/>
    <lineage>
        <taxon>Bacteria</taxon>
        <taxon>Bacillati</taxon>
        <taxon>Bacillota</taxon>
        <taxon>Bacilli</taxon>
        <taxon>Lactobacillales</taxon>
        <taxon>Enterococcaceae</taxon>
        <taxon>Enterococcus</taxon>
    </lineage>
</organism>
<proteinExistence type="inferred from homology"/>
<evidence type="ECO:0000256" key="1">
    <source>
        <dbReference type="ARBA" id="ARBA00004141"/>
    </source>
</evidence>
<dbReference type="InterPro" id="IPR004307">
    <property type="entry name" value="TspO_MBR"/>
</dbReference>
<dbReference type="Proteomes" id="UP000664357">
    <property type="component" value="Unassembled WGS sequence"/>
</dbReference>
<dbReference type="CDD" id="cd15904">
    <property type="entry name" value="TSPO_MBR"/>
    <property type="match status" value="1"/>
</dbReference>